<dbReference type="Proteomes" id="UP000614221">
    <property type="component" value="Unassembled WGS sequence"/>
</dbReference>
<dbReference type="PANTHER" id="PTHR37938:SF1">
    <property type="entry name" value="BLL0215 PROTEIN"/>
    <property type="match status" value="1"/>
</dbReference>
<dbReference type="AlphaFoldDB" id="A0A830F4T1"/>
<organism evidence="3 4">
    <name type="scientific">Haloarcula sebkhae</name>
    <dbReference type="NCBI Taxonomy" id="932660"/>
    <lineage>
        <taxon>Archaea</taxon>
        <taxon>Methanobacteriati</taxon>
        <taxon>Methanobacteriota</taxon>
        <taxon>Stenosarchaea group</taxon>
        <taxon>Halobacteria</taxon>
        <taxon>Halobacteriales</taxon>
        <taxon>Haloarculaceae</taxon>
        <taxon>Haloarcula</taxon>
    </lineage>
</organism>
<gene>
    <name evidence="3" type="ORF">GCM10009067_40580</name>
</gene>
<accession>A0A830F4T1</accession>
<keyword evidence="1" id="KW-1133">Transmembrane helix</keyword>
<feature type="transmembrane region" description="Helical" evidence="1">
    <location>
        <begin position="50"/>
        <end position="68"/>
    </location>
</feature>
<keyword evidence="1" id="KW-0472">Membrane</keyword>
<dbReference type="Pfam" id="PF03703">
    <property type="entry name" value="bPH_2"/>
    <property type="match status" value="1"/>
</dbReference>
<reference evidence="3" key="1">
    <citation type="journal article" date="2014" name="Int. J. Syst. Evol. Microbiol.">
        <title>Complete genome sequence of Corynebacterium casei LMG S-19264T (=DSM 44701T), isolated from a smear-ripened cheese.</title>
        <authorList>
            <consortium name="US DOE Joint Genome Institute (JGI-PGF)"/>
            <person name="Walter F."/>
            <person name="Albersmeier A."/>
            <person name="Kalinowski J."/>
            <person name="Ruckert C."/>
        </authorList>
    </citation>
    <scope>NUCLEOTIDE SEQUENCE</scope>
    <source>
        <strain evidence="3">JCM 19018</strain>
    </source>
</reference>
<dbReference type="RefSeq" id="WP_188980811.1">
    <property type="nucleotide sequence ID" value="NZ_BMPD01000011.1"/>
</dbReference>
<evidence type="ECO:0000313" key="3">
    <source>
        <dbReference type="EMBL" id="GGK84268.1"/>
    </source>
</evidence>
<evidence type="ECO:0000256" key="1">
    <source>
        <dbReference type="SAM" id="Phobius"/>
    </source>
</evidence>
<protein>
    <recommendedName>
        <fullName evidence="2">YdbS-like PH domain-containing protein</fullName>
    </recommendedName>
</protein>
<dbReference type="PANTHER" id="PTHR37938">
    <property type="entry name" value="BLL0215 PROTEIN"/>
    <property type="match status" value="1"/>
</dbReference>
<keyword evidence="1" id="KW-0812">Transmembrane</keyword>
<proteinExistence type="predicted"/>
<dbReference type="EMBL" id="BMPD01000011">
    <property type="protein sequence ID" value="GGK84268.1"/>
    <property type="molecule type" value="Genomic_DNA"/>
</dbReference>
<feature type="transmembrane region" description="Helical" evidence="1">
    <location>
        <begin position="21"/>
        <end position="44"/>
    </location>
</feature>
<evidence type="ECO:0000313" key="4">
    <source>
        <dbReference type="Proteomes" id="UP000614221"/>
    </source>
</evidence>
<dbReference type="InterPro" id="IPR005182">
    <property type="entry name" value="YdbS-like_PH"/>
</dbReference>
<dbReference type="OrthoDB" id="204675at2157"/>
<reference evidence="3" key="2">
    <citation type="submission" date="2020-09" db="EMBL/GenBank/DDBJ databases">
        <authorList>
            <person name="Sun Q."/>
            <person name="Ohkuma M."/>
        </authorList>
    </citation>
    <scope>NUCLEOTIDE SEQUENCE</scope>
    <source>
        <strain evidence="3">JCM 19018</strain>
    </source>
</reference>
<evidence type="ECO:0000259" key="2">
    <source>
        <dbReference type="Pfam" id="PF03703"/>
    </source>
</evidence>
<comment type="caution">
    <text evidence="3">The sequence shown here is derived from an EMBL/GenBank/DDBJ whole genome shotgun (WGS) entry which is preliminary data.</text>
</comment>
<feature type="domain" description="YdbS-like PH" evidence="2">
    <location>
        <begin position="68"/>
        <end position="142"/>
    </location>
</feature>
<sequence>MSDDWWFRHGDERVVWEGQPRLSAALPGVSVGIAVCAFAVAAAVLADPRAAIGVAPGVGVMAWALLRVRRTKYLLTTRALWLKHGIAGRTVRRVGLNKVQNTGYSRSITGSAFGYGTITIEVAGGGDLQFRRIDDPEAVQAAITDRTGSDEDSIPGSATQWRSVLSVVREIRAEIE</sequence>
<name>A0A830F4T1_9EURY</name>